<keyword evidence="2" id="KW-1133">Transmembrane helix</keyword>
<feature type="compositionally biased region" description="Pro residues" evidence="1">
    <location>
        <begin position="157"/>
        <end position="169"/>
    </location>
</feature>
<sequence>MSRNSNQLSVAELLARNGQQPTSGGGGRRRRGGRGVSVSELTGDLPVVDGGTTHAAADEDEDPAGSPTGYSPAGNGYAPHDYAGEQVSGGEPSQSPMSGPITVYNPLAPHPDDAPPARLGEPSPYPAGDAAPPRGGRRRRPEPDDDEPSAAAYPGADPNPPWETGPPLPSGGRAARRRAAEAAEAASVVEDSPVPAAETPAGYDLPPAAGGFGAFPAPAPAAPPEFGHPDMGPPSPAPENGGPPRLGPPALATEAWPAPAPATEAWPAPAPATEAWPAPAPAGDARPKLERRRRGARPLPDPAPWPEPPPGPPGEPANADQATAVWSLAEPNQGAPAGPPVLGAPPLEKTDRGRRRGKRNGHPDTPPAPGFAESGPPHPDLAAGDGFRNTDMYATDVHGPMPPAPGPMPREHGTDTGDFEPDSDFYAVPEDEIDDEPKGRNRFSRSGKPGAVSTKFGGASGKLAAARSRLATGGRERDSADAADPRKQWAVLGAQSLGAALAGMLMFKGFEMLWEMQPLMALALAVVVILGLVALVRILRRTDDIFSTVIAVVVGVFVTLGPLAFLLSTG</sequence>
<dbReference type="Proteomes" id="UP000570678">
    <property type="component" value="Unassembled WGS sequence"/>
</dbReference>
<reference evidence="3 4" key="1">
    <citation type="submission" date="2020-04" db="EMBL/GenBank/DDBJ databases">
        <title>MicrobeNet Type strains.</title>
        <authorList>
            <person name="Nicholson A.C."/>
        </authorList>
    </citation>
    <scope>NUCLEOTIDE SEQUENCE [LARGE SCALE GENOMIC DNA]</scope>
    <source>
        <strain evidence="3 4">JCM 3332</strain>
    </source>
</reference>
<evidence type="ECO:0000256" key="1">
    <source>
        <dbReference type="SAM" id="MobiDB-lite"/>
    </source>
</evidence>
<feature type="compositionally biased region" description="Low complexity" evidence="1">
    <location>
        <begin position="238"/>
        <end position="277"/>
    </location>
</feature>
<evidence type="ECO:0000313" key="3">
    <source>
        <dbReference type="EMBL" id="NKY56572.1"/>
    </source>
</evidence>
<gene>
    <name evidence="3" type="ORF">HGA15_10465</name>
</gene>
<keyword evidence="2" id="KW-0472">Membrane</keyword>
<evidence type="ECO:0000313" key="4">
    <source>
        <dbReference type="Proteomes" id="UP000570678"/>
    </source>
</evidence>
<feature type="compositionally biased region" description="Acidic residues" evidence="1">
    <location>
        <begin position="417"/>
        <end position="435"/>
    </location>
</feature>
<proteinExistence type="predicted"/>
<keyword evidence="2" id="KW-0812">Transmembrane</keyword>
<name>A0A846YFZ0_9NOCA</name>
<protein>
    <submittedName>
        <fullName evidence="3">Uncharacterized protein</fullName>
    </submittedName>
</protein>
<dbReference type="EMBL" id="JAAXOT010000004">
    <property type="protein sequence ID" value="NKY56572.1"/>
    <property type="molecule type" value="Genomic_DNA"/>
</dbReference>
<evidence type="ECO:0000256" key="2">
    <source>
        <dbReference type="SAM" id="Phobius"/>
    </source>
</evidence>
<feature type="transmembrane region" description="Helical" evidence="2">
    <location>
        <begin position="545"/>
        <end position="567"/>
    </location>
</feature>
<feature type="transmembrane region" description="Helical" evidence="2">
    <location>
        <begin position="519"/>
        <end position="539"/>
    </location>
</feature>
<accession>A0A846YFZ0</accession>
<dbReference type="RefSeq" id="WP_062977972.1">
    <property type="nucleotide sequence ID" value="NZ_JAAXOT010000004.1"/>
</dbReference>
<feature type="region of interest" description="Disordered" evidence="1">
    <location>
        <begin position="1"/>
        <end position="457"/>
    </location>
</feature>
<feature type="compositionally biased region" description="Pro residues" evidence="1">
    <location>
        <begin position="299"/>
        <end position="315"/>
    </location>
</feature>
<keyword evidence="4" id="KW-1185">Reference proteome</keyword>
<dbReference type="AlphaFoldDB" id="A0A846YFZ0"/>
<organism evidence="3 4">
    <name type="scientific">Nocardia flavorosea</name>
    <dbReference type="NCBI Taxonomy" id="53429"/>
    <lineage>
        <taxon>Bacteria</taxon>
        <taxon>Bacillati</taxon>
        <taxon>Actinomycetota</taxon>
        <taxon>Actinomycetes</taxon>
        <taxon>Mycobacteriales</taxon>
        <taxon>Nocardiaceae</taxon>
        <taxon>Nocardia</taxon>
    </lineage>
</organism>
<comment type="caution">
    <text evidence="3">The sequence shown here is derived from an EMBL/GenBank/DDBJ whole genome shotgun (WGS) entry which is preliminary data.</text>
</comment>